<evidence type="ECO:0000256" key="2">
    <source>
        <dbReference type="ARBA" id="ARBA00022723"/>
    </source>
</evidence>
<evidence type="ECO:0000313" key="11">
    <source>
        <dbReference type="Proteomes" id="UP001237642"/>
    </source>
</evidence>
<keyword evidence="4" id="KW-0862">Zinc</keyword>
<dbReference type="SUPFAM" id="SSF144232">
    <property type="entry name" value="HIT/MYND zinc finger-like"/>
    <property type="match status" value="1"/>
</dbReference>
<dbReference type="AlphaFoldDB" id="A0AAD8MIA3"/>
<proteinExistence type="inferred from homology"/>
<reference evidence="10" key="2">
    <citation type="submission" date="2023-05" db="EMBL/GenBank/DDBJ databases">
        <authorList>
            <person name="Schelkunov M.I."/>
        </authorList>
    </citation>
    <scope>NUCLEOTIDE SEQUENCE</scope>
    <source>
        <strain evidence="10">Hsosn_3</strain>
        <tissue evidence="10">Leaf</tissue>
    </source>
</reference>
<dbReference type="GO" id="GO:0070761">
    <property type="term" value="C:pre-snoRNP complex"/>
    <property type="evidence" value="ECO:0007669"/>
    <property type="project" value="TreeGrafter"/>
</dbReference>
<evidence type="ECO:0000256" key="8">
    <source>
        <dbReference type="SAM" id="MobiDB-lite"/>
    </source>
</evidence>
<keyword evidence="1" id="KW-0597">Phosphoprotein</keyword>
<evidence type="ECO:0000313" key="10">
    <source>
        <dbReference type="EMBL" id="KAK1373789.1"/>
    </source>
</evidence>
<dbReference type="Pfam" id="PF25790">
    <property type="entry name" value="BCD1"/>
    <property type="match status" value="1"/>
</dbReference>
<dbReference type="Proteomes" id="UP001237642">
    <property type="component" value="Unassembled WGS sequence"/>
</dbReference>
<dbReference type="PROSITE" id="PS51083">
    <property type="entry name" value="ZF_HIT"/>
    <property type="match status" value="1"/>
</dbReference>
<dbReference type="InterPro" id="IPR057721">
    <property type="entry name" value="BCD1_alpha/beta"/>
</dbReference>
<accession>A0AAD8MIA3</accession>
<evidence type="ECO:0000256" key="7">
    <source>
        <dbReference type="PROSITE-ProRule" id="PRU00453"/>
    </source>
</evidence>
<dbReference type="InterPro" id="IPR007529">
    <property type="entry name" value="Znf_HIT"/>
</dbReference>
<gene>
    <name evidence="10" type="ORF">POM88_029982</name>
</gene>
<evidence type="ECO:0000256" key="6">
    <source>
        <dbReference type="ARBA" id="ARBA00049654"/>
    </source>
</evidence>
<keyword evidence="3 7" id="KW-0863">Zinc-finger</keyword>
<evidence type="ECO:0000256" key="1">
    <source>
        <dbReference type="ARBA" id="ARBA00022553"/>
    </source>
</evidence>
<evidence type="ECO:0000256" key="5">
    <source>
        <dbReference type="ARBA" id="ARBA00049598"/>
    </source>
</evidence>
<dbReference type="GO" id="GO:0000463">
    <property type="term" value="P:maturation of LSU-rRNA from tricistronic rRNA transcript (SSU-rRNA, 5.8S rRNA, LSU-rRNA)"/>
    <property type="evidence" value="ECO:0007669"/>
    <property type="project" value="TreeGrafter"/>
</dbReference>
<evidence type="ECO:0000256" key="3">
    <source>
        <dbReference type="ARBA" id="ARBA00022771"/>
    </source>
</evidence>
<dbReference type="GO" id="GO:0000492">
    <property type="term" value="P:box C/D snoRNP assembly"/>
    <property type="evidence" value="ECO:0007669"/>
    <property type="project" value="TreeGrafter"/>
</dbReference>
<dbReference type="EMBL" id="JAUIZM010000007">
    <property type="protein sequence ID" value="KAK1373789.1"/>
    <property type="molecule type" value="Genomic_DNA"/>
</dbReference>
<keyword evidence="2" id="KW-0479">Metal-binding</keyword>
<organism evidence="10 11">
    <name type="scientific">Heracleum sosnowskyi</name>
    <dbReference type="NCBI Taxonomy" id="360622"/>
    <lineage>
        <taxon>Eukaryota</taxon>
        <taxon>Viridiplantae</taxon>
        <taxon>Streptophyta</taxon>
        <taxon>Embryophyta</taxon>
        <taxon>Tracheophyta</taxon>
        <taxon>Spermatophyta</taxon>
        <taxon>Magnoliopsida</taxon>
        <taxon>eudicotyledons</taxon>
        <taxon>Gunneridae</taxon>
        <taxon>Pentapetalae</taxon>
        <taxon>asterids</taxon>
        <taxon>campanulids</taxon>
        <taxon>Apiales</taxon>
        <taxon>Apiaceae</taxon>
        <taxon>Apioideae</taxon>
        <taxon>apioid superclade</taxon>
        <taxon>Tordylieae</taxon>
        <taxon>Tordyliinae</taxon>
        <taxon>Heracleum</taxon>
    </lineage>
</organism>
<protein>
    <submittedName>
        <fullName evidence="10">Box C/D snoRNA protein 1</fullName>
    </submittedName>
</protein>
<dbReference type="CDD" id="cd23023">
    <property type="entry name" value="zf-HIT_BCD1"/>
    <property type="match status" value="1"/>
</dbReference>
<dbReference type="InterPro" id="IPR051639">
    <property type="entry name" value="BCD1"/>
</dbReference>
<sequence length="429" mass="48514">MAEATYKESSCATESSNPKAKIDTICEGCKEKPSKYKCPGCSIRSCSLPCVKAHKLSTGCTGKKSLAQIIPLSKFDDNLLISDFNLLEDVKRVADSAQRKRAKLCGDYQYWLPVPLKLLRNAATSRRTTVIFTPTGMSKRQTNQSFYNKRKKVISWTIEWRFHSTDVVLHDHRVDENTSLSSVILNHLQPGPWIHRLKRFCDEPLQSLKLFIRKFAKGSKSPFLELDIDAPIREQLANLVIIEYPVIHVFLPSHHYDFEVIKAAIRQKLDPKKSVGNREQSPKGVPFREEEIKDENSPDPKVLDLMNYGKQNGIDKICHQPTGTEEQVTDKVDSLCAKASEKVIKNDICSVKAEDEQLDFSVNSTVADLLEKMDFDFEQGLIDSYSDLISESNLDEVFDLDGVFKQELGLAQTNDQLPIEELEEGEISG</sequence>
<dbReference type="GO" id="GO:0005634">
    <property type="term" value="C:nucleus"/>
    <property type="evidence" value="ECO:0007669"/>
    <property type="project" value="TreeGrafter"/>
</dbReference>
<feature type="compositionally biased region" description="Basic and acidic residues" evidence="8">
    <location>
        <begin position="286"/>
        <end position="300"/>
    </location>
</feature>
<comment type="similarity">
    <text evidence="6">Belongs to the BCD1 family.</text>
</comment>
<comment type="function">
    <text evidence="5">Required for box C/D snoRNAs accumulation involved in snoRNA processing, snoRNA transport to the nucleolus and ribosome biogenesis.</text>
</comment>
<evidence type="ECO:0000256" key="4">
    <source>
        <dbReference type="ARBA" id="ARBA00022833"/>
    </source>
</evidence>
<reference evidence="10" key="1">
    <citation type="submission" date="2023-02" db="EMBL/GenBank/DDBJ databases">
        <title>Genome of toxic invasive species Heracleum sosnowskyi carries increased number of genes despite the absence of recent whole-genome duplications.</title>
        <authorList>
            <person name="Schelkunov M."/>
            <person name="Shtratnikova V."/>
            <person name="Makarenko M."/>
            <person name="Klepikova A."/>
            <person name="Omelchenko D."/>
            <person name="Novikova G."/>
            <person name="Obukhova E."/>
            <person name="Bogdanov V."/>
            <person name="Penin A."/>
            <person name="Logacheva M."/>
        </authorList>
    </citation>
    <scope>NUCLEOTIDE SEQUENCE</scope>
    <source>
        <strain evidence="10">Hsosn_3</strain>
        <tissue evidence="10">Leaf</tissue>
    </source>
</reference>
<keyword evidence="11" id="KW-1185">Reference proteome</keyword>
<dbReference type="GO" id="GO:0048254">
    <property type="term" value="P:snoRNA localization"/>
    <property type="evidence" value="ECO:0007669"/>
    <property type="project" value="TreeGrafter"/>
</dbReference>
<evidence type="ECO:0000259" key="9">
    <source>
        <dbReference type="PROSITE" id="PS51083"/>
    </source>
</evidence>
<dbReference type="PANTHER" id="PTHR13483">
    <property type="entry name" value="BOX C_D SNORNA PROTEIN 1-RELATED"/>
    <property type="match status" value="1"/>
</dbReference>
<comment type="caution">
    <text evidence="10">The sequence shown here is derived from an EMBL/GenBank/DDBJ whole genome shotgun (WGS) entry which is preliminary data.</text>
</comment>
<dbReference type="Gene3D" id="3.30.60.190">
    <property type="match status" value="1"/>
</dbReference>
<dbReference type="PANTHER" id="PTHR13483:SF3">
    <property type="entry name" value="BOX C_D SNORNA PROTEIN 1"/>
    <property type="match status" value="1"/>
</dbReference>
<feature type="region of interest" description="Disordered" evidence="8">
    <location>
        <begin position="271"/>
        <end position="300"/>
    </location>
</feature>
<dbReference type="Pfam" id="PF04438">
    <property type="entry name" value="zf-HIT"/>
    <property type="match status" value="1"/>
</dbReference>
<name>A0AAD8MIA3_9APIA</name>
<dbReference type="GO" id="GO:0008270">
    <property type="term" value="F:zinc ion binding"/>
    <property type="evidence" value="ECO:0007669"/>
    <property type="project" value="UniProtKB-UniRule"/>
</dbReference>
<feature type="domain" description="HIT-type" evidence="9">
    <location>
        <begin position="26"/>
        <end position="60"/>
    </location>
</feature>